<feature type="domain" description="ABC transporter" evidence="3">
    <location>
        <begin position="2"/>
        <end position="222"/>
    </location>
</feature>
<dbReference type="Pfam" id="PF00005">
    <property type="entry name" value="ABC_tran"/>
    <property type="match status" value="1"/>
</dbReference>
<dbReference type="Proteomes" id="UP000244093">
    <property type="component" value="Unassembled WGS sequence"/>
</dbReference>
<comment type="caution">
    <text evidence="4">The sequence shown here is derived from an EMBL/GenBank/DDBJ whole genome shotgun (WGS) entry which is preliminary data.</text>
</comment>
<sequence>MIKLKDVVVVFNDDRKVLSISSAVFSGNSIILGPNGAGKTTLIKTIVGLYKPRQGVIEVDGVDVTKDGVPKLMSTNIESAYILPSTCLSDLIKIYCYAFNCSYRDVQQLLSYIKPKAKELWKLSAGERKWVTTVLALYADTKVTLLDEPFEDLDPWLVRKLIEEIRKVAERKQVILTLHSIYLLKEFTDWDLYFMFDGSLYGSVKSHEVFNMEVIPGRDPNAVLIFQMHGEEYSLIEGGKGEGIPLREVNDLTQLYSRSKLGM</sequence>
<evidence type="ECO:0000259" key="3">
    <source>
        <dbReference type="PROSITE" id="PS50893"/>
    </source>
</evidence>
<accession>A0A2R7Y6J6</accession>
<name>A0A2R7Y6J6_9CREN</name>
<dbReference type="CDD" id="cd00267">
    <property type="entry name" value="ABC_ATPase"/>
    <property type="match status" value="1"/>
</dbReference>
<keyword evidence="1" id="KW-0547">Nucleotide-binding</keyword>
<dbReference type="GO" id="GO:0016887">
    <property type="term" value="F:ATP hydrolysis activity"/>
    <property type="evidence" value="ECO:0007669"/>
    <property type="project" value="InterPro"/>
</dbReference>
<evidence type="ECO:0000256" key="2">
    <source>
        <dbReference type="ARBA" id="ARBA00022840"/>
    </source>
</evidence>
<organism evidence="4 5">
    <name type="scientific">Zestosphaera tikiterensis</name>
    <dbReference type="NCBI Taxonomy" id="1973259"/>
    <lineage>
        <taxon>Archaea</taxon>
        <taxon>Thermoproteota</taxon>
        <taxon>Thermoprotei</taxon>
        <taxon>Desulfurococcales</taxon>
        <taxon>Desulfurococcaceae</taxon>
        <taxon>Zestosphaera</taxon>
    </lineage>
</organism>
<dbReference type="InterPro" id="IPR003593">
    <property type="entry name" value="AAA+_ATPase"/>
</dbReference>
<dbReference type="PANTHER" id="PTHR43850:SF2">
    <property type="entry name" value="ABC TRANSPORTER ATP-BINDING PROTEIN MA_4021-RELATED"/>
    <property type="match status" value="1"/>
</dbReference>
<dbReference type="PROSITE" id="PS50893">
    <property type="entry name" value="ABC_TRANSPORTER_2"/>
    <property type="match status" value="1"/>
</dbReference>
<dbReference type="GO" id="GO:0005524">
    <property type="term" value="F:ATP binding"/>
    <property type="evidence" value="ECO:0007669"/>
    <property type="project" value="UniProtKB-KW"/>
</dbReference>
<dbReference type="InterPro" id="IPR003439">
    <property type="entry name" value="ABC_transporter-like_ATP-bd"/>
</dbReference>
<evidence type="ECO:0000313" key="5">
    <source>
        <dbReference type="Proteomes" id="UP000244093"/>
    </source>
</evidence>
<dbReference type="PANTHER" id="PTHR43850">
    <property type="entry name" value="ABC TRANSPORTER ATP-BINDING PROTEIN MA_4021-RELATED"/>
    <property type="match status" value="1"/>
</dbReference>
<gene>
    <name evidence="4" type="ORF">B7O98_01295</name>
</gene>
<reference evidence="4 5" key="1">
    <citation type="journal article" date="2018" name="Syst. Appl. Microbiol.">
        <title>A new symbiotic nanoarchaeote (Candidatus Nanoclepta minutus) and its host (Zestosphaera tikiterensis gen. nov., sp. nov.) from a New Zealand hot spring.</title>
        <authorList>
            <person name="St John E."/>
            <person name="Liu Y."/>
            <person name="Podar M."/>
            <person name="Stott M.B."/>
            <person name="Meneghin J."/>
            <person name="Chen Z."/>
            <person name="Lagutin K."/>
            <person name="Mitchell K."/>
            <person name="Reysenbach A.L."/>
        </authorList>
    </citation>
    <scope>NUCLEOTIDE SEQUENCE [LARGE SCALE GENOMIC DNA]</scope>
    <source>
        <strain evidence="4">NZ3</strain>
    </source>
</reference>
<dbReference type="Gene3D" id="3.40.50.300">
    <property type="entry name" value="P-loop containing nucleotide triphosphate hydrolases"/>
    <property type="match status" value="1"/>
</dbReference>
<dbReference type="EMBL" id="NBVN01000002">
    <property type="protein sequence ID" value="PUA33103.1"/>
    <property type="molecule type" value="Genomic_DNA"/>
</dbReference>
<keyword evidence="2" id="KW-0067">ATP-binding</keyword>
<dbReference type="SUPFAM" id="SSF52540">
    <property type="entry name" value="P-loop containing nucleoside triphosphate hydrolases"/>
    <property type="match status" value="1"/>
</dbReference>
<dbReference type="SMART" id="SM00382">
    <property type="entry name" value="AAA"/>
    <property type="match status" value="1"/>
</dbReference>
<proteinExistence type="predicted"/>
<dbReference type="AlphaFoldDB" id="A0A2R7Y6J6"/>
<dbReference type="InterPro" id="IPR027417">
    <property type="entry name" value="P-loop_NTPase"/>
</dbReference>
<evidence type="ECO:0000313" key="4">
    <source>
        <dbReference type="EMBL" id="PUA33103.1"/>
    </source>
</evidence>
<protein>
    <recommendedName>
        <fullName evidence="3">ABC transporter domain-containing protein</fullName>
    </recommendedName>
</protein>
<evidence type="ECO:0000256" key="1">
    <source>
        <dbReference type="ARBA" id="ARBA00022741"/>
    </source>
</evidence>